<dbReference type="Proteomes" id="UP001341281">
    <property type="component" value="Chromosome 04"/>
</dbReference>
<dbReference type="SUPFAM" id="SSF81383">
    <property type="entry name" value="F-box domain"/>
    <property type="match status" value="1"/>
</dbReference>
<reference evidence="2 3" key="1">
    <citation type="submission" date="2024-02" db="EMBL/GenBank/DDBJ databases">
        <title>High-quality chromosome-scale genome assembly of Pensacola bahiagrass (Paspalum notatum Flugge var. saurae).</title>
        <authorList>
            <person name="Vega J.M."/>
            <person name="Podio M."/>
            <person name="Orjuela J."/>
            <person name="Siena L.A."/>
            <person name="Pessino S.C."/>
            <person name="Combes M.C."/>
            <person name="Mariac C."/>
            <person name="Albertini E."/>
            <person name="Pupilli F."/>
            <person name="Ortiz J.P.A."/>
            <person name="Leblanc O."/>
        </authorList>
    </citation>
    <scope>NUCLEOTIDE SEQUENCE [LARGE SCALE GENOMIC DNA]</scope>
    <source>
        <strain evidence="2">R1</strain>
        <tissue evidence="2">Leaf</tissue>
    </source>
</reference>
<evidence type="ECO:0000313" key="2">
    <source>
        <dbReference type="EMBL" id="WVZ68141.1"/>
    </source>
</evidence>
<dbReference type="EMBL" id="CP144748">
    <property type="protein sequence ID" value="WVZ68141.1"/>
    <property type="molecule type" value="Genomic_DNA"/>
</dbReference>
<dbReference type="Pfam" id="PF00646">
    <property type="entry name" value="F-box"/>
    <property type="match status" value="1"/>
</dbReference>
<evidence type="ECO:0000313" key="3">
    <source>
        <dbReference type="Proteomes" id="UP001341281"/>
    </source>
</evidence>
<proteinExistence type="predicted"/>
<name>A0AAQ3WNI6_PASNO</name>
<accession>A0AAQ3WNI6</accession>
<organism evidence="2 3">
    <name type="scientific">Paspalum notatum var. saurae</name>
    <dbReference type="NCBI Taxonomy" id="547442"/>
    <lineage>
        <taxon>Eukaryota</taxon>
        <taxon>Viridiplantae</taxon>
        <taxon>Streptophyta</taxon>
        <taxon>Embryophyta</taxon>
        <taxon>Tracheophyta</taxon>
        <taxon>Spermatophyta</taxon>
        <taxon>Magnoliopsida</taxon>
        <taxon>Liliopsida</taxon>
        <taxon>Poales</taxon>
        <taxon>Poaceae</taxon>
        <taxon>PACMAD clade</taxon>
        <taxon>Panicoideae</taxon>
        <taxon>Andropogonodae</taxon>
        <taxon>Paspaleae</taxon>
        <taxon>Paspalinae</taxon>
        <taxon>Paspalum</taxon>
    </lineage>
</organism>
<sequence length="264" mass="29217">MALQEELVEEVLLRFPPAEPASFVRAALVCKPWCRVISGRRFCRGFREFHRSPPMLGFICSMFDDNDNEDCVCVSRFVPTSSFCPLHADHGGRVLDAGARHGRVLLLPTYTEGEGETDFLLLVWDQPATTDERWELPTAPVGPSNHDVSHWNATVLCAATASAACNHLDCQGGPFMVVSVGITTNQVSALCVYSSQVGAWSERTLLPKCFVDETPTALVGNTLYFSIEFGDMVLAYDLATRETSVIRLPLPPEHYKYATALTWQ</sequence>
<evidence type="ECO:0000259" key="1">
    <source>
        <dbReference type="Pfam" id="PF00646"/>
    </source>
</evidence>
<dbReference type="InterPro" id="IPR001810">
    <property type="entry name" value="F-box_dom"/>
</dbReference>
<dbReference type="PANTHER" id="PTHR32133:SF386">
    <property type="entry name" value="F-BOX DOMAIN-CONTAINING PROTEIN"/>
    <property type="match status" value="1"/>
</dbReference>
<dbReference type="PANTHER" id="PTHR32133">
    <property type="entry name" value="OS07G0120400 PROTEIN"/>
    <property type="match status" value="1"/>
</dbReference>
<dbReference type="AlphaFoldDB" id="A0AAQ3WNI6"/>
<dbReference type="InterPro" id="IPR036047">
    <property type="entry name" value="F-box-like_dom_sf"/>
</dbReference>
<protein>
    <recommendedName>
        <fullName evidence="1">F-box domain-containing protein</fullName>
    </recommendedName>
</protein>
<gene>
    <name evidence="2" type="ORF">U9M48_017122</name>
</gene>
<feature type="domain" description="F-box" evidence="1">
    <location>
        <begin position="5"/>
        <end position="43"/>
    </location>
</feature>
<keyword evidence="3" id="KW-1185">Reference proteome</keyword>